<reference evidence="1 2" key="1">
    <citation type="journal article" date="2023" name="Microb. Genom.">
        <title>Mesoterricola silvestris gen. nov., sp. nov., Mesoterricola sediminis sp. nov., Geothrix oryzae sp. nov., Geothrix edaphica sp. nov., Geothrix rubra sp. nov., and Geothrix limicola sp. nov., six novel members of Acidobacteriota isolated from soils.</title>
        <authorList>
            <person name="Weisberg A.J."/>
            <person name="Pearce E."/>
            <person name="Kramer C.G."/>
            <person name="Chang J.H."/>
            <person name="Clarke C.R."/>
        </authorList>
    </citation>
    <scope>NUCLEOTIDE SEQUENCE [LARGE SCALE GENOMIC DNA]</scope>
    <source>
        <strain evidence="1 2">ID09-01A</strain>
    </source>
</reference>
<proteinExistence type="predicted"/>
<evidence type="ECO:0000313" key="1">
    <source>
        <dbReference type="EMBL" id="MDX3705309.1"/>
    </source>
</evidence>
<keyword evidence="2" id="KW-1185">Reference proteome</keyword>
<gene>
    <name evidence="1" type="ORF">PV662_37310</name>
</gene>
<evidence type="ECO:0000313" key="2">
    <source>
        <dbReference type="Proteomes" id="UP001271274"/>
    </source>
</evidence>
<dbReference type="RefSeq" id="WP_319063401.1">
    <property type="nucleotide sequence ID" value="NZ_JARAYT010000010.1"/>
</dbReference>
<dbReference type="EMBL" id="JARAYU010000018">
    <property type="protein sequence ID" value="MDX3705309.1"/>
    <property type="molecule type" value="Genomic_DNA"/>
</dbReference>
<name>A0ABU4NRD9_9ACTN</name>
<protein>
    <submittedName>
        <fullName evidence="1">DNA primase</fullName>
    </submittedName>
</protein>
<sequence>MADTVCERSGCGAPLPVAGRGPVPRFCSTRCRVAAHRARRSAEETLPRELTARRRWVRRDERKAPRTTDGGFASVTAPATWTSYRDARATPVGVGLGYVLAEGDAVACIDLDHCLIDGELAPWARTILDRCPPTFVEVSPSGDGLHIWGRGEVERGRRIRRHGEAVEIYGQGRYVAVTGRRFEGCPAKLADISGVIASLI</sequence>
<dbReference type="Proteomes" id="UP001271274">
    <property type="component" value="Unassembled WGS sequence"/>
</dbReference>
<comment type="caution">
    <text evidence="1">The sequence shown here is derived from an EMBL/GenBank/DDBJ whole genome shotgun (WGS) entry which is preliminary data.</text>
</comment>
<accession>A0ABU4NRD9</accession>
<organism evidence="1 2">
    <name type="scientific">Streptomyces europaeiscabiei</name>
    <dbReference type="NCBI Taxonomy" id="146819"/>
    <lineage>
        <taxon>Bacteria</taxon>
        <taxon>Bacillati</taxon>
        <taxon>Actinomycetota</taxon>
        <taxon>Actinomycetes</taxon>
        <taxon>Kitasatosporales</taxon>
        <taxon>Streptomycetaceae</taxon>
        <taxon>Streptomyces</taxon>
    </lineage>
</organism>